<dbReference type="PANTHER" id="PTHR45825">
    <property type="entry name" value="GRANULE-BOUND STARCH SYNTHASE 1, CHLOROPLASTIC/AMYLOPLASTIC"/>
    <property type="match status" value="1"/>
</dbReference>
<gene>
    <name evidence="2" type="ORF">C2E21_0429</name>
</gene>
<evidence type="ECO:0000256" key="1">
    <source>
        <dbReference type="SAM" id="SignalP"/>
    </source>
</evidence>
<proteinExistence type="predicted"/>
<comment type="caution">
    <text evidence="2">The sequence shown here is derived from an EMBL/GenBank/DDBJ whole genome shotgun (WGS) entry which is preliminary data.</text>
</comment>
<keyword evidence="3" id="KW-1185">Reference proteome</keyword>
<dbReference type="OrthoDB" id="512920at2759"/>
<name>A0A2P6U4T4_CHLSO</name>
<sequence>MRSALLAADCLVTVSRGYAVEVQQEGPFGCGLHDILAARGISGIMNGVDTAEWDPAVDPWLPESGRYTAATVAHGKARMKALLQERLGLAPAAAPGSVSNASQLNQPAMPAGQSAASTAEPAVQLVLLGTGEPWMESALLGLSQSFPCSAAGLTTFSEELAHWIMAGSDFVVVPSRFEPCGLVAQAGVRYGAVPIVCAVGGLKDLVTPSVGYTLPAFSHAGTAADHRQNVQQLVAVVRQAAAEYGTPRYQAMQQHCMALDVSWERPAAEWEQLLERVAVRHQAARTQAG</sequence>
<dbReference type="EMBL" id="LHPG02000001">
    <property type="protein sequence ID" value="PRW61322.1"/>
    <property type="molecule type" value="Genomic_DNA"/>
</dbReference>
<feature type="chain" id="PRO_5015159350" evidence="1">
    <location>
        <begin position="20"/>
        <end position="289"/>
    </location>
</feature>
<feature type="signal peptide" evidence="1">
    <location>
        <begin position="1"/>
        <end position="19"/>
    </location>
</feature>
<dbReference type="STRING" id="3076.A0A2P6U4T4"/>
<protein>
    <submittedName>
        <fullName evidence="2">GBSSIa</fullName>
    </submittedName>
</protein>
<accession>A0A2P6U4T4</accession>
<keyword evidence="1" id="KW-0732">Signal</keyword>
<dbReference type="SUPFAM" id="SSF53756">
    <property type="entry name" value="UDP-Glycosyltransferase/glycogen phosphorylase"/>
    <property type="match status" value="1"/>
</dbReference>
<evidence type="ECO:0000313" key="2">
    <source>
        <dbReference type="EMBL" id="PRW61322.1"/>
    </source>
</evidence>
<dbReference type="AlphaFoldDB" id="A0A2P6U4T4"/>
<dbReference type="Gene3D" id="3.40.50.2000">
    <property type="entry name" value="Glycogen Phosphorylase B"/>
    <property type="match status" value="2"/>
</dbReference>
<dbReference type="PANTHER" id="PTHR45825:SF3">
    <property type="entry name" value="GRANULE-BOUND STARCH SYNTHASE 1, CHLOROPLASTIC_AMYLOPLASTIC"/>
    <property type="match status" value="1"/>
</dbReference>
<reference evidence="2 3" key="1">
    <citation type="journal article" date="2018" name="Plant J.">
        <title>Genome sequences of Chlorella sorokiniana UTEX 1602 and Micractinium conductrix SAG 241.80: implications to maltose excretion by a green alga.</title>
        <authorList>
            <person name="Arriola M.B."/>
            <person name="Velmurugan N."/>
            <person name="Zhang Y."/>
            <person name="Plunkett M.H."/>
            <person name="Hondzo H."/>
            <person name="Barney B.M."/>
        </authorList>
    </citation>
    <scope>NUCLEOTIDE SEQUENCE [LARGE SCALE GENOMIC DNA]</scope>
    <source>
        <strain evidence="3">UTEX 1602</strain>
    </source>
</reference>
<dbReference type="Proteomes" id="UP000239899">
    <property type="component" value="Unassembled WGS sequence"/>
</dbReference>
<organism evidence="2 3">
    <name type="scientific">Chlorella sorokiniana</name>
    <name type="common">Freshwater green alga</name>
    <dbReference type="NCBI Taxonomy" id="3076"/>
    <lineage>
        <taxon>Eukaryota</taxon>
        <taxon>Viridiplantae</taxon>
        <taxon>Chlorophyta</taxon>
        <taxon>core chlorophytes</taxon>
        <taxon>Trebouxiophyceae</taxon>
        <taxon>Chlorellales</taxon>
        <taxon>Chlorellaceae</taxon>
        <taxon>Chlorella clade</taxon>
        <taxon>Chlorella</taxon>
    </lineage>
</organism>
<evidence type="ECO:0000313" key="3">
    <source>
        <dbReference type="Proteomes" id="UP000239899"/>
    </source>
</evidence>